<keyword evidence="7" id="KW-0997">Cell inner membrane</keyword>
<keyword evidence="7" id="KW-0406">Ion transport</keyword>
<feature type="signal peptide" evidence="9">
    <location>
        <begin position="1"/>
        <end position="22"/>
    </location>
</feature>
<keyword evidence="3" id="KW-1003">Cell membrane</keyword>
<evidence type="ECO:0000256" key="2">
    <source>
        <dbReference type="ARBA" id="ARBA00008017"/>
    </source>
</evidence>
<protein>
    <recommendedName>
        <fullName evidence="7">Small-conductance mechanosensitive channel</fullName>
    </recommendedName>
</protein>
<dbReference type="AlphaFoldDB" id="A0A6B2NU37"/>
<dbReference type="EMBL" id="JAAGOX010000055">
    <property type="protein sequence ID" value="NDW47672.1"/>
    <property type="molecule type" value="Genomic_DNA"/>
</dbReference>
<comment type="caution">
    <text evidence="12">The sequence shown here is derived from an EMBL/GenBank/DDBJ whole genome shotgun (WGS) entry which is preliminary data.</text>
</comment>
<evidence type="ECO:0000256" key="3">
    <source>
        <dbReference type="ARBA" id="ARBA00022475"/>
    </source>
</evidence>
<feature type="transmembrane region" description="Helical" evidence="7">
    <location>
        <begin position="209"/>
        <end position="231"/>
    </location>
</feature>
<comment type="subunit">
    <text evidence="7">Homoheptamer.</text>
</comment>
<keyword evidence="7" id="KW-0813">Transport</keyword>
<dbReference type="SUPFAM" id="SSF50182">
    <property type="entry name" value="Sm-like ribonucleoproteins"/>
    <property type="match status" value="1"/>
</dbReference>
<feature type="transmembrane region" description="Helical" evidence="7">
    <location>
        <begin position="251"/>
        <end position="276"/>
    </location>
</feature>
<name>A0A6B2NU37_9RHOB</name>
<evidence type="ECO:0000313" key="12">
    <source>
        <dbReference type="EMBL" id="NDW47672.1"/>
    </source>
</evidence>
<organism evidence="12">
    <name type="scientific">Ruegeria sp. PrR005</name>
    <dbReference type="NCBI Taxonomy" id="2706882"/>
    <lineage>
        <taxon>Bacteria</taxon>
        <taxon>Pseudomonadati</taxon>
        <taxon>Pseudomonadota</taxon>
        <taxon>Alphaproteobacteria</taxon>
        <taxon>Rhodobacterales</taxon>
        <taxon>Roseobacteraceae</taxon>
        <taxon>Ruegeria</taxon>
    </lineage>
</organism>
<comment type="subcellular location">
    <subcellularLocation>
        <location evidence="7">Cell inner membrane</location>
        <topology evidence="7">Multi-pass membrane protein</topology>
    </subcellularLocation>
    <subcellularLocation>
        <location evidence="1">Cell membrane</location>
        <topology evidence="1">Multi-pass membrane protein</topology>
    </subcellularLocation>
</comment>
<dbReference type="InterPro" id="IPR049278">
    <property type="entry name" value="MS_channel_C"/>
</dbReference>
<dbReference type="InterPro" id="IPR006685">
    <property type="entry name" value="MscS_channel_2nd"/>
</dbReference>
<evidence type="ECO:0000256" key="5">
    <source>
        <dbReference type="ARBA" id="ARBA00022989"/>
    </source>
</evidence>
<feature type="region of interest" description="Disordered" evidence="8">
    <location>
        <begin position="524"/>
        <end position="544"/>
    </location>
</feature>
<sequence length="544" mass="60074">MIRLLVIAVLVVQTLCLSVASAQETATSAPMSSGVFQAPVILDGSELFLLRGVSGMPAERRALEVHERLVQVATASNSNTVNIQKREERFGFVILADGVEILTVTQADAALEKIDLALLADVHAKVIKEAILSYRSERSDKARIEGAIYALGWTLAFALFTFLGFLLRRFLNTRITRLVHRNLAEVESATRAHVRADAIAALIRFGINFVLLSIFFLGVYYYLSFILLAFAETRYVAQLLLTYVTRPVLNIVLGFFNYLPNLVTLLIIAAVTQYIIRGLRIFFEAVEAGSFEIGNFERHWVIPTFNIVRAILILIALVFAFPYIPGSESAAFQGLTILVGAMLSLGSNSVMNNLISGLFVIYRRSTSIGDRIKIGEHLGDVVEIKMMETHLRSIKNELISIPNAQLLNSEVVNYSKHADANGLLVHTTVGIGYEEPTEKVEAMLIEAARRTNGLKNRPAPFVLWAALADYAVNYQINAYTTQGAIIPRIKSDLHRNILDVFTENGVQIMTPSYVADPPDAKVATAPWDGKLAHQDSGEKEHSKA</sequence>
<feature type="transmembrane region" description="Helical" evidence="7">
    <location>
        <begin position="337"/>
        <end position="362"/>
    </location>
</feature>
<feature type="chain" id="PRO_5025463155" description="Small-conductance mechanosensitive channel" evidence="9">
    <location>
        <begin position="23"/>
        <end position="544"/>
    </location>
</feature>
<accession>A0A6B2NU37</accession>
<keyword evidence="5 7" id="KW-1133">Transmembrane helix</keyword>
<dbReference type="Pfam" id="PF00924">
    <property type="entry name" value="MS_channel_2nd"/>
    <property type="match status" value="1"/>
</dbReference>
<evidence type="ECO:0000256" key="7">
    <source>
        <dbReference type="RuleBase" id="RU369025"/>
    </source>
</evidence>
<dbReference type="Gene3D" id="2.30.30.60">
    <property type="match status" value="1"/>
</dbReference>
<dbReference type="Gene3D" id="3.30.70.100">
    <property type="match status" value="1"/>
</dbReference>
<dbReference type="RefSeq" id="WP_164132674.1">
    <property type="nucleotide sequence ID" value="NZ_JAAGOX010000055.1"/>
</dbReference>
<proteinExistence type="inferred from homology"/>
<evidence type="ECO:0000256" key="9">
    <source>
        <dbReference type="SAM" id="SignalP"/>
    </source>
</evidence>
<dbReference type="Pfam" id="PF21082">
    <property type="entry name" value="MS_channel_3rd"/>
    <property type="match status" value="1"/>
</dbReference>
<gene>
    <name evidence="12" type="ORF">G0P99_22230</name>
</gene>
<dbReference type="PANTHER" id="PTHR30221">
    <property type="entry name" value="SMALL-CONDUCTANCE MECHANOSENSITIVE CHANNEL"/>
    <property type="match status" value="1"/>
</dbReference>
<feature type="domain" description="Mechanosensitive ion channel MscS C-terminal" evidence="11">
    <location>
        <begin position="426"/>
        <end position="508"/>
    </location>
</feature>
<dbReference type="GO" id="GO:0005886">
    <property type="term" value="C:plasma membrane"/>
    <property type="evidence" value="ECO:0007669"/>
    <property type="project" value="UniProtKB-SubCell"/>
</dbReference>
<evidence type="ECO:0000256" key="1">
    <source>
        <dbReference type="ARBA" id="ARBA00004651"/>
    </source>
</evidence>
<evidence type="ECO:0000256" key="6">
    <source>
        <dbReference type="ARBA" id="ARBA00023136"/>
    </source>
</evidence>
<reference evidence="12" key="1">
    <citation type="submission" date="2020-02" db="EMBL/GenBank/DDBJ databases">
        <title>Delineation of the pyrene-degrading pathway in Roseobacter clade bacteria by genomic analysis.</title>
        <authorList>
            <person name="Zhou H."/>
            <person name="Wang H."/>
        </authorList>
    </citation>
    <scope>NUCLEOTIDE SEQUENCE</scope>
    <source>
        <strain evidence="12">PrR005</strain>
    </source>
</reference>
<feature type="transmembrane region" description="Helical" evidence="7">
    <location>
        <begin position="307"/>
        <end position="325"/>
    </location>
</feature>
<feature type="compositionally biased region" description="Basic and acidic residues" evidence="8">
    <location>
        <begin position="530"/>
        <end position="544"/>
    </location>
</feature>
<dbReference type="SUPFAM" id="SSF82689">
    <property type="entry name" value="Mechanosensitive channel protein MscS (YggB), C-terminal domain"/>
    <property type="match status" value="1"/>
</dbReference>
<evidence type="ECO:0000259" key="10">
    <source>
        <dbReference type="Pfam" id="PF00924"/>
    </source>
</evidence>
<comment type="similarity">
    <text evidence="2 7">Belongs to the MscS (TC 1.A.23) family.</text>
</comment>
<dbReference type="PANTHER" id="PTHR30221:SF18">
    <property type="entry name" value="SLL0590 PROTEIN"/>
    <property type="match status" value="1"/>
</dbReference>
<dbReference type="GO" id="GO:0008381">
    <property type="term" value="F:mechanosensitive monoatomic ion channel activity"/>
    <property type="evidence" value="ECO:0007669"/>
    <property type="project" value="InterPro"/>
</dbReference>
<comment type="function">
    <text evidence="7">Mechanosensitive channel that participates in the regulation of osmotic pressure changes within the cell, opening in response to stretch forces in the membrane lipid bilayer, without the need for other proteins. Contributes to normal resistance to hypoosmotic shock. Forms an ion channel of 1.0 nanosiemens conductance with a slight preference for anions.</text>
</comment>
<dbReference type="InterPro" id="IPR045275">
    <property type="entry name" value="MscS_archaea/bacteria_type"/>
</dbReference>
<keyword evidence="7" id="KW-0407">Ion channel</keyword>
<feature type="domain" description="Mechanosensitive ion channel MscS" evidence="10">
    <location>
        <begin position="350"/>
        <end position="416"/>
    </location>
</feature>
<dbReference type="InterPro" id="IPR010920">
    <property type="entry name" value="LSM_dom_sf"/>
</dbReference>
<keyword evidence="6 7" id="KW-0472">Membrane</keyword>
<keyword evidence="9" id="KW-0732">Signal</keyword>
<feature type="transmembrane region" description="Helical" evidence="7">
    <location>
        <begin position="146"/>
        <end position="167"/>
    </location>
</feature>
<dbReference type="InterPro" id="IPR023408">
    <property type="entry name" value="MscS_beta-dom_sf"/>
</dbReference>
<comment type="caution">
    <text evidence="7">Lacks conserved residue(s) required for the propagation of feature annotation.</text>
</comment>
<keyword evidence="4 7" id="KW-0812">Transmembrane</keyword>
<evidence type="ECO:0000256" key="4">
    <source>
        <dbReference type="ARBA" id="ARBA00022692"/>
    </source>
</evidence>
<dbReference type="InterPro" id="IPR011066">
    <property type="entry name" value="MscS_channel_C_sf"/>
</dbReference>
<evidence type="ECO:0000259" key="11">
    <source>
        <dbReference type="Pfam" id="PF21082"/>
    </source>
</evidence>
<evidence type="ECO:0000256" key="8">
    <source>
        <dbReference type="SAM" id="MobiDB-lite"/>
    </source>
</evidence>